<reference evidence="9 10" key="1">
    <citation type="journal article" date="2013" name="Chin. Sci. Bull.">
        <title>Genome survey uncovers the secrets of sex and lifestyle in caterpillar fungus.</title>
        <authorList>
            <person name="Hu X."/>
            <person name="Zhang Y."/>
            <person name="Xiao G."/>
            <person name="Zheng P."/>
            <person name="Xia Y."/>
            <person name="Zhang X."/>
            <person name="St Leger R.J."/>
            <person name="Liu X."/>
            <person name="Wang C."/>
        </authorList>
    </citation>
    <scope>NUCLEOTIDE SEQUENCE [LARGE SCALE GENOMIC DNA]</scope>
    <source>
        <strain evidence="10">Co18 / CGMCC 3.14243</strain>
        <tissue evidence="9">Fruit-body</tissue>
    </source>
</reference>
<keyword evidence="5 6" id="KW-0788">Thiol protease</keyword>
<dbReference type="eggNOG" id="KOG3288">
    <property type="taxonomic scope" value="Eukaryota"/>
</dbReference>
<comment type="catalytic activity">
    <reaction evidence="1 6">
        <text>Thiol-dependent hydrolysis of ester, thioester, amide, peptide and isopeptide bonds formed by the C-terminal Gly of ubiquitin (a 76-residue protein attached to proteins as an intracellular targeting signal).</text>
        <dbReference type="EC" id="3.4.19.12"/>
    </reaction>
</comment>
<dbReference type="Pfam" id="PF21403">
    <property type="entry name" value="OTU1_UBXL"/>
    <property type="match status" value="1"/>
</dbReference>
<dbReference type="PANTHER" id="PTHR13312:SF0">
    <property type="entry name" value="UBIQUITIN THIOESTERASE OTU1"/>
    <property type="match status" value="1"/>
</dbReference>
<evidence type="ECO:0000259" key="8">
    <source>
        <dbReference type="PROSITE" id="PS50802"/>
    </source>
</evidence>
<evidence type="ECO:0000256" key="1">
    <source>
        <dbReference type="ARBA" id="ARBA00000707"/>
    </source>
</evidence>
<dbReference type="GO" id="GO:0004843">
    <property type="term" value="F:cysteine-type deubiquitinase activity"/>
    <property type="evidence" value="ECO:0007669"/>
    <property type="project" value="UniProtKB-UniRule"/>
</dbReference>
<name>T5AFZ6_OPHSC</name>
<keyword evidence="4 6" id="KW-0378">Hydrolase</keyword>
<dbReference type="Pfam" id="PF02338">
    <property type="entry name" value="OTU"/>
    <property type="match status" value="1"/>
</dbReference>
<comment type="function">
    <text evidence="6">Hydrolase that can remove conjugated ubiquitin from proteins and may therefore play an important regulatory role at the level of protein turnover by preventing degradation.</text>
</comment>
<dbReference type="Gene3D" id="3.90.70.80">
    <property type="match status" value="1"/>
</dbReference>
<gene>
    <name evidence="9" type="ORF">OCS_03636</name>
</gene>
<evidence type="ECO:0000313" key="10">
    <source>
        <dbReference type="Proteomes" id="UP000019374"/>
    </source>
</evidence>
<keyword evidence="3 6" id="KW-0833">Ubl conjugation pathway</keyword>
<comment type="subcellular location">
    <subcellularLocation>
        <location evidence="6">Cytoplasm</location>
    </subcellularLocation>
</comment>
<dbReference type="GO" id="GO:0036503">
    <property type="term" value="P:ERAD pathway"/>
    <property type="evidence" value="ECO:0007669"/>
    <property type="project" value="TreeGrafter"/>
</dbReference>
<keyword evidence="2" id="KW-0645">Protease</keyword>
<evidence type="ECO:0000256" key="5">
    <source>
        <dbReference type="ARBA" id="ARBA00022807"/>
    </source>
</evidence>
<dbReference type="PANTHER" id="PTHR13312">
    <property type="entry name" value="HIV-INDUCED PROTEIN-7-LIKE PROTEASE"/>
    <property type="match status" value="1"/>
</dbReference>
<evidence type="ECO:0000256" key="3">
    <source>
        <dbReference type="ARBA" id="ARBA00022786"/>
    </source>
</evidence>
<dbReference type="EC" id="3.4.19.12" evidence="6"/>
<organism evidence="9 10">
    <name type="scientific">Ophiocordyceps sinensis (strain Co18 / CGMCC 3.14243)</name>
    <name type="common">Yarsagumba caterpillar fungus</name>
    <name type="synonym">Hirsutella sinensis</name>
    <dbReference type="NCBI Taxonomy" id="911162"/>
    <lineage>
        <taxon>Eukaryota</taxon>
        <taxon>Fungi</taxon>
        <taxon>Dikarya</taxon>
        <taxon>Ascomycota</taxon>
        <taxon>Pezizomycotina</taxon>
        <taxon>Sordariomycetes</taxon>
        <taxon>Hypocreomycetidae</taxon>
        <taxon>Hypocreales</taxon>
        <taxon>Ophiocordycipitaceae</taxon>
        <taxon>Ophiocordyceps</taxon>
    </lineage>
</organism>
<dbReference type="GO" id="GO:0016579">
    <property type="term" value="P:protein deubiquitination"/>
    <property type="evidence" value="ECO:0007669"/>
    <property type="project" value="TreeGrafter"/>
</dbReference>
<proteinExistence type="predicted"/>
<dbReference type="GO" id="GO:0005634">
    <property type="term" value="C:nucleus"/>
    <property type="evidence" value="ECO:0007669"/>
    <property type="project" value="TreeGrafter"/>
</dbReference>
<protein>
    <recommendedName>
        <fullName evidence="6">Ubiquitin thioesterase OTU</fullName>
        <ecNumber evidence="6">3.4.19.12</ecNumber>
    </recommendedName>
</protein>
<dbReference type="InterPro" id="IPR048857">
    <property type="entry name" value="OTU1_Ubl"/>
</dbReference>
<dbReference type="OrthoDB" id="65596at2759"/>
<evidence type="ECO:0000313" key="9">
    <source>
        <dbReference type="EMBL" id="EQL00652.1"/>
    </source>
</evidence>
<evidence type="ECO:0000256" key="6">
    <source>
        <dbReference type="RuleBase" id="RU367104"/>
    </source>
</evidence>
<dbReference type="EMBL" id="KE652732">
    <property type="protein sequence ID" value="EQL00652.1"/>
    <property type="molecule type" value="Genomic_DNA"/>
</dbReference>
<dbReference type="SUPFAM" id="SSF54001">
    <property type="entry name" value="Cysteine proteinases"/>
    <property type="match status" value="1"/>
</dbReference>
<dbReference type="GO" id="GO:0005829">
    <property type="term" value="C:cytosol"/>
    <property type="evidence" value="ECO:0007669"/>
    <property type="project" value="TreeGrafter"/>
</dbReference>
<evidence type="ECO:0000256" key="7">
    <source>
        <dbReference type="SAM" id="MobiDB-lite"/>
    </source>
</evidence>
<sequence length="368" mass="40929">MRARFKGPLGTGLLDVDDNSTVEVIFDEIKAKVGIDHFAIKYGPPMAMKTLNRSHRHQLAKSLGLNGETLTIVPNEPRSLPSACSPGGQNISRSRPHESPDNMTVPWLERDGTLGKSLRLVLRVMPSDNSCLFTAFGGALPEQIAAQRLRQMMADYIMAHSDVYTEAVLGCSPGSYCHGIQDPERWGGGIELSILSTVFDLQICTYDVQTEKLITFGESKQRRCILVYSGIHYDRVAFSYSEFPHNITMLPPEVDRTVWSTSDADVLLKAHKLVQKLHAAHYYTDTDGLILKCDVPGCDWIGSGQLEGRKHAERTGHIELSEITEPGGDNSLRRCEAPDCEFMCLTDRAVQQHRSSTGHERYSIIADR</sequence>
<feature type="region of interest" description="Disordered" evidence="7">
    <location>
        <begin position="75"/>
        <end position="105"/>
    </location>
</feature>
<dbReference type="GO" id="GO:0030968">
    <property type="term" value="P:endoplasmic reticulum unfolded protein response"/>
    <property type="evidence" value="ECO:0007669"/>
    <property type="project" value="TreeGrafter"/>
</dbReference>
<evidence type="ECO:0000256" key="2">
    <source>
        <dbReference type="ARBA" id="ARBA00022670"/>
    </source>
</evidence>
<feature type="domain" description="OTU" evidence="8">
    <location>
        <begin position="120"/>
        <end position="239"/>
    </location>
</feature>
<dbReference type="CDD" id="cd22745">
    <property type="entry name" value="OTU_OTU1"/>
    <property type="match status" value="1"/>
</dbReference>
<dbReference type="HOGENOM" id="CLU_049327_0_0_1"/>
<dbReference type="InterPro" id="IPR038765">
    <property type="entry name" value="Papain-like_cys_pep_sf"/>
</dbReference>
<dbReference type="AlphaFoldDB" id="T5AFZ6"/>
<keyword evidence="6" id="KW-0963">Cytoplasm</keyword>
<dbReference type="Proteomes" id="UP000019374">
    <property type="component" value="Unassembled WGS sequence"/>
</dbReference>
<evidence type="ECO:0000256" key="4">
    <source>
        <dbReference type="ARBA" id="ARBA00022801"/>
    </source>
</evidence>
<accession>T5AFZ6</accession>
<dbReference type="PROSITE" id="PS50802">
    <property type="entry name" value="OTU"/>
    <property type="match status" value="1"/>
</dbReference>
<dbReference type="InterPro" id="IPR003323">
    <property type="entry name" value="OTU_dom"/>
</dbReference>